<comment type="subcellular location">
    <subcellularLocation>
        <location evidence="1">Membrane</location>
        <topology evidence="1">Multi-pass membrane protein</topology>
    </subcellularLocation>
</comment>
<dbReference type="InterPro" id="IPR007267">
    <property type="entry name" value="GtrA_DPMS_TM"/>
</dbReference>
<feature type="transmembrane region" description="Helical" evidence="6">
    <location>
        <begin position="111"/>
        <end position="131"/>
    </location>
</feature>
<evidence type="ECO:0000259" key="7">
    <source>
        <dbReference type="Pfam" id="PF04138"/>
    </source>
</evidence>
<evidence type="ECO:0000256" key="3">
    <source>
        <dbReference type="ARBA" id="ARBA00022692"/>
    </source>
</evidence>
<evidence type="ECO:0000313" key="8">
    <source>
        <dbReference type="EMBL" id="MBC8577495.1"/>
    </source>
</evidence>
<feature type="transmembrane region" description="Helical" evidence="6">
    <location>
        <begin position="38"/>
        <end position="61"/>
    </location>
</feature>
<keyword evidence="4 6" id="KW-1133">Transmembrane helix</keyword>
<proteinExistence type="inferred from homology"/>
<evidence type="ECO:0000313" key="9">
    <source>
        <dbReference type="Proteomes" id="UP000658131"/>
    </source>
</evidence>
<keyword evidence="9" id="KW-1185">Reference proteome</keyword>
<dbReference type="RefSeq" id="WP_262400897.1">
    <property type="nucleotide sequence ID" value="NZ_JACRTB010000033.1"/>
</dbReference>
<accession>A0ABR7NMQ5</accession>
<reference evidence="8 9" key="1">
    <citation type="submission" date="2020-08" db="EMBL/GenBank/DDBJ databases">
        <title>Genome public.</title>
        <authorList>
            <person name="Liu C."/>
            <person name="Sun Q."/>
        </authorList>
    </citation>
    <scope>NUCLEOTIDE SEQUENCE [LARGE SCALE GENOMIC DNA]</scope>
    <source>
        <strain evidence="8 9">BX1</strain>
    </source>
</reference>
<name>A0ABR7NMQ5_9FIRM</name>
<dbReference type="PANTHER" id="PTHR38459:SF1">
    <property type="entry name" value="PROPHAGE BACTOPRENOL-LINKED GLUCOSE TRANSLOCASE HOMOLOG"/>
    <property type="match status" value="1"/>
</dbReference>
<dbReference type="Pfam" id="PF04138">
    <property type="entry name" value="GtrA_DPMS_TM"/>
    <property type="match status" value="1"/>
</dbReference>
<comment type="similarity">
    <text evidence="2">Belongs to the GtrA family.</text>
</comment>
<evidence type="ECO:0000256" key="2">
    <source>
        <dbReference type="ARBA" id="ARBA00009399"/>
    </source>
</evidence>
<feature type="domain" description="GtrA/DPMS transmembrane" evidence="7">
    <location>
        <begin position="12"/>
        <end position="132"/>
    </location>
</feature>
<evidence type="ECO:0000256" key="6">
    <source>
        <dbReference type="SAM" id="Phobius"/>
    </source>
</evidence>
<gene>
    <name evidence="8" type="ORF">H8717_13920</name>
</gene>
<feature type="transmembrane region" description="Helical" evidence="6">
    <location>
        <begin position="12"/>
        <end position="32"/>
    </location>
</feature>
<comment type="caution">
    <text evidence="8">The sequence shown here is derived from an EMBL/GenBank/DDBJ whole genome shotgun (WGS) entry which is preliminary data.</text>
</comment>
<sequence length="133" mass="15017">MKRGIWDWTILKFLIVGVVNTVFGTIVMFSLYNLAGCSYWISSAANYILGSILSFFLNKYFTFQNRERSWGQVVRFTVNIAACYLVAYGVAKPAVRMLLSGQSVSIQENAAMLAGMCLFTGLNYFGQRLFAFR</sequence>
<dbReference type="EMBL" id="JACRTB010000033">
    <property type="protein sequence ID" value="MBC8577495.1"/>
    <property type="molecule type" value="Genomic_DNA"/>
</dbReference>
<organism evidence="8 9">
    <name type="scientific">Yanshouia hominis</name>
    <dbReference type="NCBI Taxonomy" id="2763673"/>
    <lineage>
        <taxon>Bacteria</taxon>
        <taxon>Bacillati</taxon>
        <taxon>Bacillota</taxon>
        <taxon>Clostridia</taxon>
        <taxon>Eubacteriales</taxon>
        <taxon>Oscillospiraceae</taxon>
        <taxon>Yanshouia</taxon>
    </lineage>
</organism>
<evidence type="ECO:0000256" key="5">
    <source>
        <dbReference type="ARBA" id="ARBA00023136"/>
    </source>
</evidence>
<dbReference type="PANTHER" id="PTHR38459">
    <property type="entry name" value="PROPHAGE BACTOPRENOL-LINKED GLUCOSE TRANSLOCASE HOMOLOG"/>
    <property type="match status" value="1"/>
</dbReference>
<protein>
    <submittedName>
        <fullName evidence="8">GtrA family protein</fullName>
    </submittedName>
</protein>
<evidence type="ECO:0000256" key="4">
    <source>
        <dbReference type="ARBA" id="ARBA00022989"/>
    </source>
</evidence>
<dbReference type="InterPro" id="IPR051401">
    <property type="entry name" value="GtrA_CellWall_Glycosyl"/>
</dbReference>
<evidence type="ECO:0000256" key="1">
    <source>
        <dbReference type="ARBA" id="ARBA00004141"/>
    </source>
</evidence>
<keyword evidence="5 6" id="KW-0472">Membrane</keyword>
<feature type="transmembrane region" description="Helical" evidence="6">
    <location>
        <begin position="73"/>
        <end position="91"/>
    </location>
</feature>
<keyword evidence="3 6" id="KW-0812">Transmembrane</keyword>
<dbReference type="Proteomes" id="UP000658131">
    <property type="component" value="Unassembled WGS sequence"/>
</dbReference>